<evidence type="ECO:0000256" key="1">
    <source>
        <dbReference type="ARBA" id="ARBA00022614"/>
    </source>
</evidence>
<evidence type="ECO:0000256" key="2">
    <source>
        <dbReference type="ARBA" id="ARBA00022737"/>
    </source>
</evidence>
<gene>
    <name evidence="6" type="ORF">Scep_001792</name>
</gene>
<dbReference type="InterPro" id="IPR050647">
    <property type="entry name" value="Plant_LRR-RLKs"/>
</dbReference>
<dbReference type="GO" id="GO:0005524">
    <property type="term" value="F:ATP binding"/>
    <property type="evidence" value="ECO:0007669"/>
    <property type="project" value="UniProtKB-KW"/>
</dbReference>
<evidence type="ECO:0000313" key="7">
    <source>
        <dbReference type="Proteomes" id="UP001419268"/>
    </source>
</evidence>
<dbReference type="InterPro" id="IPR032675">
    <property type="entry name" value="LRR_dom_sf"/>
</dbReference>
<evidence type="ECO:0000256" key="4">
    <source>
        <dbReference type="ARBA" id="ARBA00022840"/>
    </source>
</evidence>
<dbReference type="PANTHER" id="PTHR48056:SF81">
    <property type="entry name" value="RECEPTOR PROTEIN-TYROSINE KINASE CEPR1"/>
    <property type="match status" value="1"/>
</dbReference>
<keyword evidence="3" id="KW-0547">Nucleotide-binding</keyword>
<keyword evidence="4" id="KW-0067">ATP-binding</keyword>
<dbReference type="Proteomes" id="UP001419268">
    <property type="component" value="Unassembled WGS sequence"/>
</dbReference>
<dbReference type="InterPro" id="IPR001611">
    <property type="entry name" value="Leu-rich_rpt"/>
</dbReference>
<keyword evidence="5" id="KW-0325">Glycoprotein</keyword>
<organism evidence="6 7">
    <name type="scientific">Stephania cephalantha</name>
    <dbReference type="NCBI Taxonomy" id="152367"/>
    <lineage>
        <taxon>Eukaryota</taxon>
        <taxon>Viridiplantae</taxon>
        <taxon>Streptophyta</taxon>
        <taxon>Embryophyta</taxon>
        <taxon>Tracheophyta</taxon>
        <taxon>Spermatophyta</taxon>
        <taxon>Magnoliopsida</taxon>
        <taxon>Ranunculales</taxon>
        <taxon>Menispermaceae</taxon>
        <taxon>Menispermoideae</taxon>
        <taxon>Cissampelideae</taxon>
        <taxon>Stephania</taxon>
    </lineage>
</organism>
<keyword evidence="7" id="KW-1185">Reference proteome</keyword>
<accession>A0AAP0Q842</accession>
<reference evidence="6 7" key="1">
    <citation type="submission" date="2024-01" db="EMBL/GenBank/DDBJ databases">
        <title>Genome assemblies of Stephania.</title>
        <authorList>
            <person name="Yang L."/>
        </authorList>
    </citation>
    <scope>NUCLEOTIDE SEQUENCE [LARGE SCALE GENOMIC DNA]</scope>
    <source>
        <strain evidence="6">JXDWG</strain>
        <tissue evidence="6">Leaf</tissue>
    </source>
</reference>
<comment type="caution">
    <text evidence="6">The sequence shown here is derived from an EMBL/GenBank/DDBJ whole genome shotgun (WGS) entry which is preliminary data.</text>
</comment>
<dbReference type="Pfam" id="PF00560">
    <property type="entry name" value="LRR_1"/>
    <property type="match status" value="1"/>
</dbReference>
<sequence length="82" mass="8973">MWASDNQLTGGFKEIHLWGPISSALSNLTAMIDLILRNDNISDTLPSTIGECQSLTVLDLSFNNITGRMLNSLFNLSSLAFL</sequence>
<dbReference type="PANTHER" id="PTHR48056">
    <property type="entry name" value="LRR RECEPTOR-LIKE SERINE/THREONINE-PROTEIN KINASE-RELATED"/>
    <property type="match status" value="1"/>
</dbReference>
<proteinExistence type="predicted"/>
<keyword evidence="2" id="KW-0677">Repeat</keyword>
<dbReference type="Gene3D" id="3.80.10.10">
    <property type="entry name" value="Ribonuclease Inhibitor"/>
    <property type="match status" value="1"/>
</dbReference>
<evidence type="ECO:0000256" key="3">
    <source>
        <dbReference type="ARBA" id="ARBA00022741"/>
    </source>
</evidence>
<name>A0AAP0Q842_9MAGN</name>
<dbReference type="EMBL" id="JBBNAG010000001">
    <property type="protein sequence ID" value="KAK9166601.1"/>
    <property type="molecule type" value="Genomic_DNA"/>
</dbReference>
<dbReference type="AlphaFoldDB" id="A0AAP0Q842"/>
<keyword evidence="1" id="KW-0433">Leucine-rich repeat</keyword>
<dbReference type="SUPFAM" id="SSF52058">
    <property type="entry name" value="L domain-like"/>
    <property type="match status" value="1"/>
</dbReference>
<protein>
    <submittedName>
        <fullName evidence="6">Uncharacterized protein</fullName>
    </submittedName>
</protein>
<evidence type="ECO:0000313" key="6">
    <source>
        <dbReference type="EMBL" id="KAK9166601.1"/>
    </source>
</evidence>
<evidence type="ECO:0000256" key="5">
    <source>
        <dbReference type="ARBA" id="ARBA00023180"/>
    </source>
</evidence>
<dbReference type="GO" id="GO:0033612">
    <property type="term" value="F:receptor serine/threonine kinase binding"/>
    <property type="evidence" value="ECO:0007669"/>
    <property type="project" value="TreeGrafter"/>
</dbReference>